<comment type="caution">
    <text evidence="2">The sequence shown here is derived from an EMBL/GenBank/DDBJ whole genome shotgun (WGS) entry which is preliminary data.</text>
</comment>
<gene>
    <name evidence="2" type="ORF">UH38_17665</name>
</gene>
<evidence type="ECO:0000259" key="1">
    <source>
        <dbReference type="SMART" id="SM00563"/>
    </source>
</evidence>
<dbReference type="SUPFAM" id="SSF69593">
    <property type="entry name" value="Glycerol-3-phosphate (1)-acyltransferase"/>
    <property type="match status" value="1"/>
</dbReference>
<dbReference type="OrthoDB" id="524611at2"/>
<sequence length="448" mass="50802">MSVKTVQPPLKFIPPAFNPWVASAAQKLLPLWLQYRCISHIRFDGVEQLVELYRQFQLGKIRFIIAFRHPTLDDPTCLTYLLGQIVPQVACQHSVRLCHPIHAHFIYERGIPLWAGASAGWLLSRLGATPIHRGKLDFVGLRSARDLFANGSLPMAAAPEGTINGLSDRVNPLEPGVAQLAFWCLEDLLSAKRSEQVAILPVGIKYRYVRTCWQALEELLKRLESESGLSVNDSSMLSTIPCWEQRIFGRLMRLIEFLLSQVEDFYSRFYHQSLSRSGSLDNRLQACQNAALSVAESYFGLPVKGSLIERRHRVEQAGWDWIYRGDIQNIEVLSLIERGLADRVAQMTALYVWHMGLLEHLSVSIADYVREKPTFERLAETTLLLGNAIARMKGRNQPLYPFLGQRCVEITVGEAISVSQRWDAYRTNRRQAVDALTKDLQTALKAMT</sequence>
<reference evidence="2 3" key="1">
    <citation type="submission" date="2015-02" db="EMBL/GenBank/DDBJ databases">
        <title>Draft genome of a novel marine cyanobacterium (Chroococcales) isolated from South Atlantic Ocean.</title>
        <authorList>
            <person name="Rigonato J."/>
            <person name="Alvarenga D.O."/>
            <person name="Branco L.H."/>
            <person name="Varani A.M."/>
            <person name="Brandini F.P."/>
            <person name="Fiore M.F."/>
        </authorList>
    </citation>
    <scope>NUCLEOTIDE SEQUENCE [LARGE SCALE GENOMIC DNA]</scope>
    <source>
        <strain evidence="2 3">CENA595</strain>
    </source>
</reference>
<dbReference type="Proteomes" id="UP000032452">
    <property type="component" value="Unassembled WGS sequence"/>
</dbReference>
<protein>
    <submittedName>
        <fullName evidence="2">Glycerol acyltransferase</fullName>
    </submittedName>
</protein>
<evidence type="ECO:0000313" key="3">
    <source>
        <dbReference type="Proteomes" id="UP000032452"/>
    </source>
</evidence>
<evidence type="ECO:0000313" key="2">
    <source>
        <dbReference type="EMBL" id="KJH70448.1"/>
    </source>
</evidence>
<keyword evidence="2" id="KW-0808">Transferase</keyword>
<dbReference type="EMBL" id="JYON01000022">
    <property type="protein sequence ID" value="KJH70448.1"/>
    <property type="molecule type" value="Genomic_DNA"/>
</dbReference>
<keyword evidence="3" id="KW-1185">Reference proteome</keyword>
<dbReference type="PATRIC" id="fig|1618023.3.peg.931"/>
<dbReference type="AlphaFoldDB" id="A0A0D8ZNQ6"/>
<dbReference type="SMART" id="SM00563">
    <property type="entry name" value="PlsC"/>
    <property type="match status" value="1"/>
</dbReference>
<proteinExistence type="predicted"/>
<accession>A0A0D8ZNQ6</accession>
<dbReference type="RefSeq" id="WP_045056013.1">
    <property type="nucleotide sequence ID" value="NZ_CAWMDP010000012.1"/>
</dbReference>
<dbReference type="InterPro" id="IPR002123">
    <property type="entry name" value="Plipid/glycerol_acylTrfase"/>
</dbReference>
<keyword evidence="2" id="KW-0012">Acyltransferase</keyword>
<dbReference type="STRING" id="1618023.UH38_17665"/>
<feature type="domain" description="Phospholipid/glycerol acyltransferase" evidence="1">
    <location>
        <begin position="63"/>
        <end position="207"/>
    </location>
</feature>
<organism evidence="2 3">
    <name type="scientific">Aliterella atlantica CENA595</name>
    <dbReference type="NCBI Taxonomy" id="1618023"/>
    <lineage>
        <taxon>Bacteria</taxon>
        <taxon>Bacillati</taxon>
        <taxon>Cyanobacteriota</taxon>
        <taxon>Cyanophyceae</taxon>
        <taxon>Chroococcidiopsidales</taxon>
        <taxon>Aliterellaceae</taxon>
        <taxon>Aliterella</taxon>
    </lineage>
</organism>
<name>A0A0D8ZNQ6_9CYAN</name>
<dbReference type="GO" id="GO:0016746">
    <property type="term" value="F:acyltransferase activity"/>
    <property type="evidence" value="ECO:0007669"/>
    <property type="project" value="UniProtKB-KW"/>
</dbReference>